<dbReference type="Gene3D" id="3.30.70.1430">
    <property type="entry name" value="Multidrug efflux transporter AcrB pore domain"/>
    <property type="match status" value="2"/>
</dbReference>
<feature type="transmembrane region" description="Helical" evidence="1">
    <location>
        <begin position="877"/>
        <end position="895"/>
    </location>
</feature>
<evidence type="ECO:0000313" key="3">
    <source>
        <dbReference type="Proteomes" id="UP001203423"/>
    </source>
</evidence>
<dbReference type="PANTHER" id="PTHR32063:SF23">
    <property type="entry name" value="HAE1 FAMILY EFFLLUX PUMP PERMEASE COMPONENT"/>
    <property type="match status" value="1"/>
</dbReference>
<keyword evidence="1" id="KW-1133">Transmembrane helix</keyword>
<feature type="transmembrane region" description="Helical" evidence="1">
    <location>
        <begin position="364"/>
        <end position="384"/>
    </location>
</feature>
<dbReference type="Pfam" id="PF00873">
    <property type="entry name" value="ACR_tran"/>
    <property type="match status" value="1"/>
</dbReference>
<gene>
    <name evidence="2" type="ORF">L2764_17080</name>
</gene>
<feature type="transmembrane region" description="Helical" evidence="1">
    <location>
        <begin position="518"/>
        <end position="541"/>
    </location>
</feature>
<dbReference type="Gene3D" id="1.20.1640.10">
    <property type="entry name" value="Multidrug efflux transporter AcrB transmembrane domain"/>
    <property type="match status" value="2"/>
</dbReference>
<feature type="transmembrane region" description="Helical" evidence="1">
    <location>
        <begin position="432"/>
        <end position="452"/>
    </location>
</feature>
<dbReference type="PRINTS" id="PR00702">
    <property type="entry name" value="ACRIFLAVINRP"/>
</dbReference>
<dbReference type="InterPro" id="IPR027463">
    <property type="entry name" value="AcrB_DN_DC_subdom"/>
</dbReference>
<proteinExistence type="predicted"/>
<dbReference type="Gene3D" id="3.30.70.1440">
    <property type="entry name" value="Multidrug efflux transporter AcrB pore domain"/>
    <property type="match status" value="1"/>
</dbReference>
<feature type="transmembrane region" description="Helical" evidence="1">
    <location>
        <begin position="907"/>
        <end position="928"/>
    </location>
</feature>
<protein>
    <submittedName>
        <fullName evidence="2">Efflux RND transporter permease subunit</fullName>
    </submittedName>
</protein>
<dbReference type="Gene3D" id="3.30.70.1320">
    <property type="entry name" value="Multidrug efflux transporter AcrB pore domain like"/>
    <property type="match status" value="1"/>
</dbReference>
<accession>A0ABT0LEL4</accession>
<dbReference type="SUPFAM" id="SSF82714">
    <property type="entry name" value="Multidrug efflux transporter AcrB TolC docking domain, DN and DC subdomains"/>
    <property type="match status" value="2"/>
</dbReference>
<comment type="caution">
    <text evidence="2">The sequence shown here is derived from an EMBL/GenBank/DDBJ whole genome shotgun (WGS) entry which is preliminary data.</text>
</comment>
<dbReference type="SUPFAM" id="SSF82693">
    <property type="entry name" value="Multidrug efflux transporter AcrB pore domain, PN1, PN2, PC1 and PC2 subdomains"/>
    <property type="match status" value="3"/>
</dbReference>
<feature type="transmembrane region" description="Helical" evidence="1">
    <location>
        <begin position="980"/>
        <end position="1006"/>
    </location>
</feature>
<sequence length="1022" mass="112010">MLIQRFIEKPVYAIALCLLIILLGLAAYKELPVRHFPLLPTSEVTITTAFPGASPTVMEEFVTVPMQRALTGLQGLDYSMASNTAEQSLITLKFFIGTDVDAALSQIGNRINGLMWELPTGINSPVITKIDPNAGATSGILYIESTSNTLNNKQITEYLRNIVVPRLETVSGVYEINIFGGRQYAMRIWLLPEKMAAHNVTSDDITTALNNNNLRSTTGSLYGDLVKINVSTNTNLSSVTDFDNIVIRNESGRFVRIRDIGYSEFGATDYQSGGIVHGESAVILGITAADKANSIETADNIIALLKVIQADAPDGFHIAPNWNVTQFSKQSIEEVYKTFFEAGFFVFIVIFVFLGSLRSITIPLVTIPLSMLGAAAVMWIMGYSLNGLTLLAWVLAIGLVVDDSIVVLENIHRHMEQGMTRLQAAIAGVKELRFAIFTITLSVATVFAPIAFVPGFSGAFFQEFALTMSFVVLVSGILALFVTPVMCTYLLPKKGQQTKLTHIADALFRKVRIAYKKVLSAVLQMEWMVAIAFIILILGGIKLFEEIPSELMPIEDTGAINILGLGPSNANYEYLVKYTKPINDIYASIPEKRSSGMINGIPLFGATNSISWILLKPQNQRKRSEDEILQEIQEKAAAIPGIQAFAFKLNTVPGGTQQPLSFVLKSADTYEQMSFHVDKLLADLTLYPGITNPSTTFRIDKPQLQVAINRDKAADLGVTVNDIESTLNTMLGKPVVGFFGLDGYDYEVIPQVPQAYRMNPSDLNQMYVRAANGEMVSLENVISYSETVIPQSLDQFDQMRSATITASIGNHFSLSQAIDYLKNYVDTQMPNNYNYDFTGEARDLLRSGSQLATAFGFALALIYLLLVVHFNNFLDPFIVMLSVPLAIVGALYAMYMTDTTLSIYTKIGLIMLVGLISKNGILIVDFANNLRREGMNVRQAIINGASIRLRPILMTALSMICGALPLVISDGPGSVARNQIGWVIIGGMALGTCLSLFVVPTAYLTINKILGRKEAFQDTKST</sequence>
<keyword evidence="1" id="KW-0812">Transmembrane</keyword>
<keyword evidence="1" id="KW-0472">Membrane</keyword>
<dbReference type="EMBL" id="JAKIKS010000075">
    <property type="protein sequence ID" value="MCL1126142.1"/>
    <property type="molecule type" value="Genomic_DNA"/>
</dbReference>
<feature type="transmembrane region" description="Helical" evidence="1">
    <location>
        <begin position="464"/>
        <end position="491"/>
    </location>
</feature>
<feature type="transmembrane region" description="Helical" evidence="1">
    <location>
        <begin position="390"/>
        <end position="411"/>
    </location>
</feature>
<keyword evidence="3" id="KW-1185">Reference proteome</keyword>
<reference evidence="2 3" key="1">
    <citation type="submission" date="2022-01" db="EMBL/GenBank/DDBJ databases">
        <title>Whole genome-based taxonomy of the Shewanellaceae.</title>
        <authorList>
            <person name="Martin-Rodriguez A.J."/>
        </authorList>
    </citation>
    <scope>NUCLEOTIDE SEQUENCE [LARGE SCALE GENOMIC DNA]</scope>
    <source>
        <strain evidence="2 3">DSM 17177</strain>
    </source>
</reference>
<name>A0ABT0LEL4_9GAMM</name>
<organism evidence="2 3">
    <name type="scientific">Shewanella surugensis</name>
    <dbReference type="NCBI Taxonomy" id="212020"/>
    <lineage>
        <taxon>Bacteria</taxon>
        <taxon>Pseudomonadati</taxon>
        <taxon>Pseudomonadota</taxon>
        <taxon>Gammaproteobacteria</taxon>
        <taxon>Alteromonadales</taxon>
        <taxon>Shewanellaceae</taxon>
        <taxon>Shewanella</taxon>
    </lineage>
</organism>
<dbReference type="PANTHER" id="PTHR32063">
    <property type="match status" value="1"/>
</dbReference>
<dbReference type="SUPFAM" id="SSF82866">
    <property type="entry name" value="Multidrug efflux transporter AcrB transmembrane domain"/>
    <property type="match status" value="2"/>
</dbReference>
<feature type="transmembrane region" description="Helical" evidence="1">
    <location>
        <begin position="851"/>
        <end position="870"/>
    </location>
</feature>
<feature type="transmembrane region" description="Helical" evidence="1">
    <location>
        <begin position="339"/>
        <end position="357"/>
    </location>
</feature>
<evidence type="ECO:0000256" key="1">
    <source>
        <dbReference type="SAM" id="Phobius"/>
    </source>
</evidence>
<feature type="transmembrane region" description="Helical" evidence="1">
    <location>
        <begin position="949"/>
        <end position="968"/>
    </location>
</feature>
<dbReference type="Proteomes" id="UP001203423">
    <property type="component" value="Unassembled WGS sequence"/>
</dbReference>
<evidence type="ECO:0000313" key="2">
    <source>
        <dbReference type="EMBL" id="MCL1126142.1"/>
    </source>
</evidence>
<dbReference type="RefSeq" id="WP_248941528.1">
    <property type="nucleotide sequence ID" value="NZ_JAKIKS010000075.1"/>
</dbReference>
<dbReference type="Gene3D" id="3.30.2090.10">
    <property type="entry name" value="Multidrug efflux transporter AcrB TolC docking domain, DN and DC subdomains"/>
    <property type="match status" value="2"/>
</dbReference>
<dbReference type="InterPro" id="IPR001036">
    <property type="entry name" value="Acrflvin-R"/>
</dbReference>